<dbReference type="GO" id="GO:0005886">
    <property type="term" value="C:plasma membrane"/>
    <property type="evidence" value="ECO:0007669"/>
    <property type="project" value="TreeGrafter"/>
</dbReference>
<evidence type="ECO:0000256" key="1">
    <source>
        <dbReference type="ARBA" id="ARBA00004211"/>
    </source>
</evidence>
<protein>
    <submittedName>
        <fullName evidence="9">Aste57867_13019 protein</fullName>
    </submittedName>
</protein>
<evidence type="ECO:0000256" key="4">
    <source>
        <dbReference type="ARBA" id="ARBA00022989"/>
    </source>
</evidence>
<dbReference type="GO" id="GO:0005789">
    <property type="term" value="C:endoplasmic reticulum membrane"/>
    <property type="evidence" value="ECO:0007669"/>
    <property type="project" value="InterPro"/>
</dbReference>
<sequence>MNRRASCAATPNGGGIRLFDPASLIDSSSKEAVLHEIIDALLATNTSITPSESVLQKPKARRATSAPLHLPSSSSTPVVLFATKPHRGISLPSMEMPTSNHRAVISRPRIPEELTQDAARPRTRFSLELTRSILEPKETLPPTASQRGDDAPLDLPSIERQIELDMLLKPTHTLTLRNPSTTAPLLFKMKTSTRHRHLFCLTPNQGIVPPLASVAIAVEYVPEVDAPWAPAVHTLLLQTAPLDAPITGDIPALWTACSPADVSSQRIRVNIACTDIGRTEPTTAVAFSAAAFVFSGPRATVTLSNGHGAPIAFHVKTLCARRYDVHPVAGVVPRHGTVTIEVSLTATGRKQAFMYTKSALAMQDSLRVDTVLLRDHADHERVWTLDAIQAVVAAAPAASVVLPCFFSPTLDL</sequence>
<organism evidence="9 10">
    <name type="scientific">Aphanomyces stellatus</name>
    <dbReference type="NCBI Taxonomy" id="120398"/>
    <lineage>
        <taxon>Eukaryota</taxon>
        <taxon>Sar</taxon>
        <taxon>Stramenopiles</taxon>
        <taxon>Oomycota</taxon>
        <taxon>Saprolegniomycetes</taxon>
        <taxon>Saprolegniales</taxon>
        <taxon>Verrucalvaceae</taxon>
        <taxon>Aphanomyces</taxon>
    </lineage>
</organism>
<evidence type="ECO:0000259" key="7">
    <source>
        <dbReference type="PROSITE" id="PS50202"/>
    </source>
</evidence>
<reference evidence="8" key="2">
    <citation type="submission" date="2019-06" db="EMBL/GenBank/DDBJ databases">
        <title>Genomics analysis of Aphanomyces spp. identifies a new class of oomycete effector associated with host adaptation.</title>
        <authorList>
            <person name="Gaulin E."/>
        </authorList>
    </citation>
    <scope>NUCLEOTIDE SEQUENCE</scope>
    <source>
        <strain evidence="8">CBS 578.67</strain>
    </source>
</reference>
<proteinExistence type="inferred from homology"/>
<dbReference type="PANTHER" id="PTHR10809">
    <property type="entry name" value="VESICLE-ASSOCIATED MEMBRANE PROTEIN-ASSOCIATED PROTEIN"/>
    <property type="match status" value="1"/>
</dbReference>
<evidence type="ECO:0000256" key="6">
    <source>
        <dbReference type="SAM" id="MobiDB-lite"/>
    </source>
</evidence>
<feature type="domain" description="MSP" evidence="7">
    <location>
        <begin position="137"/>
        <end position="272"/>
    </location>
</feature>
<dbReference type="EMBL" id="VJMH01005418">
    <property type="protein sequence ID" value="KAF0696210.1"/>
    <property type="molecule type" value="Genomic_DNA"/>
</dbReference>
<keyword evidence="3" id="KW-0812">Transmembrane</keyword>
<dbReference type="InterPro" id="IPR000535">
    <property type="entry name" value="MSP_dom"/>
</dbReference>
<evidence type="ECO:0000313" key="10">
    <source>
        <dbReference type="Proteomes" id="UP000332933"/>
    </source>
</evidence>
<dbReference type="SUPFAM" id="SSF49354">
    <property type="entry name" value="PapD-like"/>
    <property type="match status" value="2"/>
</dbReference>
<dbReference type="PROSITE" id="PS50202">
    <property type="entry name" value="MSP"/>
    <property type="match status" value="2"/>
</dbReference>
<dbReference type="PANTHER" id="PTHR10809:SF6">
    <property type="entry name" value="AT11025P-RELATED"/>
    <property type="match status" value="1"/>
</dbReference>
<comment type="subcellular location">
    <subcellularLocation>
        <location evidence="1">Membrane</location>
        <topology evidence="1">Single-pass type IV membrane protein</topology>
    </subcellularLocation>
</comment>
<dbReference type="OrthoDB" id="75724at2759"/>
<accession>A0A485KXR7</accession>
<dbReference type="InterPro" id="IPR016763">
    <property type="entry name" value="VAP"/>
</dbReference>
<feature type="region of interest" description="Disordered" evidence="6">
    <location>
        <begin position="50"/>
        <end position="74"/>
    </location>
</feature>
<dbReference type="GO" id="GO:0061817">
    <property type="term" value="P:endoplasmic reticulum-plasma membrane tethering"/>
    <property type="evidence" value="ECO:0007669"/>
    <property type="project" value="TreeGrafter"/>
</dbReference>
<reference evidence="9 10" key="1">
    <citation type="submission" date="2019-03" db="EMBL/GenBank/DDBJ databases">
        <authorList>
            <person name="Gaulin E."/>
            <person name="Dumas B."/>
        </authorList>
    </citation>
    <scope>NUCLEOTIDE SEQUENCE [LARGE SCALE GENOMIC DNA]</scope>
    <source>
        <strain evidence="9">CBS 568.67</strain>
    </source>
</reference>
<evidence type="ECO:0000313" key="8">
    <source>
        <dbReference type="EMBL" id="KAF0696210.1"/>
    </source>
</evidence>
<comment type="similarity">
    <text evidence="2">Belongs to the VAMP-associated protein (VAP) (TC 9.B.17) family.</text>
</comment>
<name>A0A485KXR7_9STRA</name>
<dbReference type="Proteomes" id="UP000332933">
    <property type="component" value="Unassembled WGS sequence"/>
</dbReference>
<dbReference type="GO" id="GO:0090158">
    <property type="term" value="P:endoplasmic reticulum membrane organization"/>
    <property type="evidence" value="ECO:0007669"/>
    <property type="project" value="TreeGrafter"/>
</dbReference>
<evidence type="ECO:0000256" key="2">
    <source>
        <dbReference type="ARBA" id="ARBA00008932"/>
    </source>
</evidence>
<keyword evidence="4" id="KW-1133">Transmembrane helix</keyword>
<evidence type="ECO:0000313" key="9">
    <source>
        <dbReference type="EMBL" id="VFT89864.1"/>
    </source>
</evidence>
<dbReference type="AlphaFoldDB" id="A0A485KXR7"/>
<dbReference type="InterPro" id="IPR013783">
    <property type="entry name" value="Ig-like_fold"/>
</dbReference>
<dbReference type="InterPro" id="IPR008962">
    <property type="entry name" value="PapD-like_sf"/>
</dbReference>
<keyword evidence="5" id="KW-0472">Membrane</keyword>
<dbReference type="Pfam" id="PF00635">
    <property type="entry name" value="Motile_Sperm"/>
    <property type="match status" value="1"/>
</dbReference>
<feature type="domain" description="MSP" evidence="7">
    <location>
        <begin position="276"/>
        <end position="412"/>
    </location>
</feature>
<evidence type="ECO:0000256" key="5">
    <source>
        <dbReference type="ARBA" id="ARBA00023136"/>
    </source>
</evidence>
<keyword evidence="10" id="KW-1185">Reference proteome</keyword>
<gene>
    <name evidence="9" type="primary">Aste57867_13019</name>
    <name evidence="8" type="ORF">As57867_012971</name>
    <name evidence="9" type="ORF">ASTE57867_13019</name>
</gene>
<evidence type="ECO:0000256" key="3">
    <source>
        <dbReference type="ARBA" id="ARBA00022692"/>
    </source>
</evidence>
<dbReference type="Gene3D" id="2.60.40.10">
    <property type="entry name" value="Immunoglobulins"/>
    <property type="match status" value="2"/>
</dbReference>
<dbReference type="EMBL" id="CAADRA010005439">
    <property type="protein sequence ID" value="VFT89864.1"/>
    <property type="molecule type" value="Genomic_DNA"/>
</dbReference>